<keyword evidence="4" id="KW-0479">Metal-binding</keyword>
<gene>
    <name evidence="11" type="ORF">AABB24_007179</name>
</gene>
<keyword evidence="12" id="KW-1185">Reference proteome</keyword>
<dbReference type="InterPro" id="IPR002401">
    <property type="entry name" value="Cyt_P450_E_grp-I"/>
</dbReference>
<dbReference type="AlphaFoldDB" id="A0ABD2UR80"/>
<feature type="non-terminal residue" evidence="11">
    <location>
        <position position="1"/>
    </location>
</feature>
<keyword evidence="6" id="KW-0560">Oxidoreductase</keyword>
<evidence type="ECO:0000256" key="7">
    <source>
        <dbReference type="ARBA" id="ARBA00023004"/>
    </source>
</evidence>
<proteinExistence type="predicted"/>
<dbReference type="Pfam" id="PF00067">
    <property type="entry name" value="p450"/>
    <property type="match status" value="1"/>
</dbReference>
<dbReference type="InterPro" id="IPR036396">
    <property type="entry name" value="Cyt_P450_sf"/>
</dbReference>
<dbReference type="GO" id="GO:0046872">
    <property type="term" value="F:metal ion binding"/>
    <property type="evidence" value="ECO:0007669"/>
    <property type="project" value="UniProtKB-KW"/>
</dbReference>
<dbReference type="SUPFAM" id="SSF48264">
    <property type="entry name" value="Cytochrome P450"/>
    <property type="match status" value="1"/>
</dbReference>
<keyword evidence="5 10" id="KW-1133">Transmembrane helix</keyword>
<evidence type="ECO:0000256" key="3">
    <source>
        <dbReference type="ARBA" id="ARBA00022692"/>
    </source>
</evidence>
<evidence type="ECO:0000256" key="6">
    <source>
        <dbReference type="ARBA" id="ARBA00023002"/>
    </source>
</evidence>
<dbReference type="EMBL" id="JBJKTR010000004">
    <property type="protein sequence ID" value="KAL3370023.1"/>
    <property type="molecule type" value="Genomic_DNA"/>
</dbReference>
<evidence type="ECO:0000256" key="8">
    <source>
        <dbReference type="ARBA" id="ARBA00023033"/>
    </source>
</evidence>
<keyword evidence="7" id="KW-0408">Iron</keyword>
<dbReference type="GO" id="GO:0004497">
    <property type="term" value="F:monooxygenase activity"/>
    <property type="evidence" value="ECO:0007669"/>
    <property type="project" value="UniProtKB-KW"/>
</dbReference>
<organism evidence="11 12">
    <name type="scientific">Solanum stoloniferum</name>
    <dbReference type="NCBI Taxonomy" id="62892"/>
    <lineage>
        <taxon>Eukaryota</taxon>
        <taxon>Viridiplantae</taxon>
        <taxon>Streptophyta</taxon>
        <taxon>Embryophyta</taxon>
        <taxon>Tracheophyta</taxon>
        <taxon>Spermatophyta</taxon>
        <taxon>Magnoliopsida</taxon>
        <taxon>eudicotyledons</taxon>
        <taxon>Gunneridae</taxon>
        <taxon>Pentapetalae</taxon>
        <taxon>asterids</taxon>
        <taxon>lamiids</taxon>
        <taxon>Solanales</taxon>
        <taxon>Solanaceae</taxon>
        <taxon>Solanoideae</taxon>
        <taxon>Solaneae</taxon>
        <taxon>Solanum</taxon>
    </lineage>
</organism>
<evidence type="ECO:0000256" key="1">
    <source>
        <dbReference type="ARBA" id="ARBA00004167"/>
    </source>
</evidence>
<evidence type="ECO:0008006" key="13">
    <source>
        <dbReference type="Google" id="ProtNLM"/>
    </source>
</evidence>
<reference evidence="11 12" key="1">
    <citation type="submission" date="2024-05" db="EMBL/GenBank/DDBJ databases">
        <title>De novo assembly of an allotetraploid wild potato.</title>
        <authorList>
            <person name="Hosaka A.J."/>
        </authorList>
    </citation>
    <scope>NUCLEOTIDE SEQUENCE [LARGE SCALE GENOMIC DNA]</scope>
    <source>
        <tissue evidence="11">Young leaves</tissue>
    </source>
</reference>
<dbReference type="PANTHER" id="PTHR47947:SF1">
    <property type="entry name" value="CYTOCHROME P450 82E3"/>
    <property type="match status" value="1"/>
</dbReference>
<dbReference type="Gene3D" id="1.10.630.10">
    <property type="entry name" value="Cytochrome P450"/>
    <property type="match status" value="1"/>
</dbReference>
<name>A0ABD2UR80_9SOLN</name>
<evidence type="ECO:0000313" key="12">
    <source>
        <dbReference type="Proteomes" id="UP001627284"/>
    </source>
</evidence>
<keyword evidence="9 10" id="KW-0472">Membrane</keyword>
<dbReference type="Proteomes" id="UP001627284">
    <property type="component" value="Unassembled WGS sequence"/>
</dbReference>
<protein>
    <recommendedName>
        <fullName evidence="13">Cytochrome P450</fullName>
    </recommendedName>
</protein>
<evidence type="ECO:0000256" key="2">
    <source>
        <dbReference type="ARBA" id="ARBA00022617"/>
    </source>
</evidence>
<evidence type="ECO:0000256" key="5">
    <source>
        <dbReference type="ARBA" id="ARBA00022989"/>
    </source>
</evidence>
<evidence type="ECO:0000256" key="10">
    <source>
        <dbReference type="SAM" id="Phobius"/>
    </source>
</evidence>
<keyword evidence="2" id="KW-0349">Heme</keyword>
<sequence length="326" mass="38038">NFLDMEFDLLLLSPMEAIAALLTLAFLFYFILSTKKTSKLPLPPEIAGGWPVIGHLFYFNNDGDNRPLARKLSDLADKYGPVFTFRVGLHRVLVISSYDAVKECYTKNDAVFANRPACLYGEYIGYNNAILFLANYGSYWRNIRKLIIQEVLSNSRLEKLKHIKIEKIRNDIKNLHSRIQNSEEKSVINLTDWLEKMNFGLIVKMIAGKNYESGGDEDEEVERFRETFKKFQVLSMEFMLWDAFPIRLFKWIDFQGHVKLMKKTFKDIDSISQRWLDEHVKRSKEDNGDGNYERDFIDVMLSKMSDERLHEGHSRDTTIKATVFVS</sequence>
<dbReference type="InterPro" id="IPR050651">
    <property type="entry name" value="Plant_Cytochrome_P450_Monoox"/>
</dbReference>
<evidence type="ECO:0000256" key="9">
    <source>
        <dbReference type="ARBA" id="ARBA00023136"/>
    </source>
</evidence>
<accession>A0ABD2UR80</accession>
<keyword evidence="8" id="KW-0503">Monooxygenase</keyword>
<keyword evidence="3 10" id="KW-0812">Transmembrane</keyword>
<dbReference type="InterPro" id="IPR001128">
    <property type="entry name" value="Cyt_P450"/>
</dbReference>
<comment type="caution">
    <text evidence="11">The sequence shown here is derived from an EMBL/GenBank/DDBJ whole genome shotgun (WGS) entry which is preliminary data.</text>
</comment>
<dbReference type="PANTHER" id="PTHR47947">
    <property type="entry name" value="CYTOCHROME P450 82C3-RELATED"/>
    <property type="match status" value="1"/>
</dbReference>
<dbReference type="GO" id="GO:0016020">
    <property type="term" value="C:membrane"/>
    <property type="evidence" value="ECO:0007669"/>
    <property type="project" value="UniProtKB-SubCell"/>
</dbReference>
<evidence type="ECO:0000256" key="4">
    <source>
        <dbReference type="ARBA" id="ARBA00022723"/>
    </source>
</evidence>
<dbReference type="PRINTS" id="PR00463">
    <property type="entry name" value="EP450I"/>
</dbReference>
<comment type="subcellular location">
    <subcellularLocation>
        <location evidence="1">Membrane</location>
        <topology evidence="1">Single-pass membrane protein</topology>
    </subcellularLocation>
</comment>
<feature type="transmembrane region" description="Helical" evidence="10">
    <location>
        <begin position="12"/>
        <end position="32"/>
    </location>
</feature>
<evidence type="ECO:0000313" key="11">
    <source>
        <dbReference type="EMBL" id="KAL3370023.1"/>
    </source>
</evidence>